<dbReference type="AlphaFoldDB" id="A0A0R2DHV4"/>
<accession>A0A0R2DHV4</accession>
<gene>
    <name evidence="1" type="ORF">FC86_GL000788</name>
</gene>
<keyword evidence="2" id="KW-1185">Reference proteome</keyword>
<evidence type="ECO:0000313" key="2">
    <source>
        <dbReference type="Proteomes" id="UP000051378"/>
    </source>
</evidence>
<proteinExistence type="predicted"/>
<organism evidence="1 2">
    <name type="scientific">Holzapfeliella floricola DSM 23037 = JCM 16512</name>
    <dbReference type="NCBI Taxonomy" id="1423744"/>
    <lineage>
        <taxon>Bacteria</taxon>
        <taxon>Bacillati</taxon>
        <taxon>Bacillota</taxon>
        <taxon>Bacilli</taxon>
        <taxon>Lactobacillales</taxon>
        <taxon>Lactobacillaceae</taxon>
        <taxon>Holzapfeliella</taxon>
    </lineage>
</organism>
<name>A0A0R2DHV4_9LACO</name>
<dbReference type="EMBL" id="AYZL01000020">
    <property type="protein sequence ID" value="KRN03681.1"/>
    <property type="molecule type" value="Genomic_DNA"/>
</dbReference>
<dbReference type="Proteomes" id="UP000051378">
    <property type="component" value="Unassembled WGS sequence"/>
</dbReference>
<reference evidence="1 2" key="1">
    <citation type="journal article" date="2015" name="Genome Announc.">
        <title>Expanding the biotechnology potential of lactobacilli through comparative genomics of 213 strains and associated genera.</title>
        <authorList>
            <person name="Sun Z."/>
            <person name="Harris H.M."/>
            <person name="McCann A."/>
            <person name="Guo C."/>
            <person name="Argimon S."/>
            <person name="Zhang W."/>
            <person name="Yang X."/>
            <person name="Jeffery I.B."/>
            <person name="Cooney J.C."/>
            <person name="Kagawa T.F."/>
            <person name="Liu W."/>
            <person name="Song Y."/>
            <person name="Salvetti E."/>
            <person name="Wrobel A."/>
            <person name="Rasinkangas P."/>
            <person name="Parkhill J."/>
            <person name="Rea M.C."/>
            <person name="O'Sullivan O."/>
            <person name="Ritari J."/>
            <person name="Douillard F.P."/>
            <person name="Paul Ross R."/>
            <person name="Yang R."/>
            <person name="Briner A.E."/>
            <person name="Felis G.E."/>
            <person name="de Vos W.M."/>
            <person name="Barrangou R."/>
            <person name="Klaenhammer T.R."/>
            <person name="Caufield P.W."/>
            <person name="Cui Y."/>
            <person name="Zhang H."/>
            <person name="O'Toole P.W."/>
        </authorList>
    </citation>
    <scope>NUCLEOTIDE SEQUENCE [LARGE SCALE GENOMIC DNA]</scope>
    <source>
        <strain evidence="1 2">DSM 23037</strain>
    </source>
</reference>
<dbReference type="STRING" id="1423744.FC86_GL000788"/>
<sequence>MKNVYAMNQSQNSKRQLPRFFENELTKINKIPDKAKRNQEKKRLRLEKQETLTKIGNDSQATVVGDKTTVQSKASISFVYADEDIKEEV</sequence>
<comment type="caution">
    <text evidence="1">The sequence shown here is derived from an EMBL/GenBank/DDBJ whole genome shotgun (WGS) entry which is preliminary data.</text>
</comment>
<evidence type="ECO:0000313" key="1">
    <source>
        <dbReference type="EMBL" id="KRN03681.1"/>
    </source>
</evidence>
<protein>
    <submittedName>
        <fullName evidence="1">Uncharacterized protein</fullName>
    </submittedName>
</protein>
<dbReference type="PATRIC" id="fig|1423744.4.peg.809"/>